<reference evidence="1" key="1">
    <citation type="submission" date="2021-03" db="EMBL/GenBank/DDBJ databases">
        <title>Evolutionary priming and transition to the ectomycorrhizal habit in an iconic lineage of mushroom-forming fungi: is preadaptation a requirement?</title>
        <authorList>
            <consortium name="DOE Joint Genome Institute"/>
            <person name="Looney B.P."/>
            <person name="Miyauchi S."/>
            <person name="Morin E."/>
            <person name="Drula E."/>
            <person name="Courty P.E."/>
            <person name="Chicoki N."/>
            <person name="Fauchery L."/>
            <person name="Kohler A."/>
            <person name="Kuo A."/>
            <person name="LaButti K."/>
            <person name="Pangilinan J."/>
            <person name="Lipzen A."/>
            <person name="Riley R."/>
            <person name="Andreopoulos W."/>
            <person name="He G."/>
            <person name="Johnson J."/>
            <person name="Barry K.W."/>
            <person name="Grigoriev I.V."/>
            <person name="Nagy L."/>
            <person name="Hibbett D."/>
            <person name="Henrissat B."/>
            <person name="Matheny P.B."/>
            <person name="Labbe J."/>
            <person name="Martin A.F."/>
        </authorList>
    </citation>
    <scope>NUCLEOTIDE SEQUENCE</scope>
    <source>
        <strain evidence="1">BPL698</strain>
    </source>
</reference>
<proteinExistence type="predicted"/>
<gene>
    <name evidence="1" type="ORF">F5148DRAFT_1155238</name>
</gene>
<accession>A0ACC0TS59</accession>
<dbReference type="EMBL" id="JAGFNK010001711">
    <property type="protein sequence ID" value="KAI9429551.1"/>
    <property type="molecule type" value="Genomic_DNA"/>
</dbReference>
<evidence type="ECO:0000313" key="1">
    <source>
        <dbReference type="EMBL" id="KAI9429551.1"/>
    </source>
</evidence>
<evidence type="ECO:0000313" key="2">
    <source>
        <dbReference type="Proteomes" id="UP001207468"/>
    </source>
</evidence>
<protein>
    <submittedName>
        <fullName evidence="1">Uncharacterized protein</fullName>
    </submittedName>
</protein>
<sequence>MAADKAEDKAESVVAMDACAAASVTDGVEVMMEGTVVDETKCKMGAIGVMEVVGNAEARTGKANRTVWLRGGAVAEGMVGRTGTAKAGDTVDMTEESEAEMVGNETGTERGDVEAMMSEGRAYGVLMRQPQILGAPGHSVGEMIGGMERHGCVGAGDAGKEGEGSPEWRGEMGDKGRP</sequence>
<keyword evidence="2" id="KW-1185">Reference proteome</keyword>
<organism evidence="1 2">
    <name type="scientific">Russula earlei</name>
    <dbReference type="NCBI Taxonomy" id="71964"/>
    <lineage>
        <taxon>Eukaryota</taxon>
        <taxon>Fungi</taxon>
        <taxon>Dikarya</taxon>
        <taxon>Basidiomycota</taxon>
        <taxon>Agaricomycotina</taxon>
        <taxon>Agaricomycetes</taxon>
        <taxon>Russulales</taxon>
        <taxon>Russulaceae</taxon>
        <taxon>Russula</taxon>
    </lineage>
</organism>
<comment type="caution">
    <text evidence="1">The sequence shown here is derived from an EMBL/GenBank/DDBJ whole genome shotgun (WGS) entry which is preliminary data.</text>
</comment>
<dbReference type="Proteomes" id="UP001207468">
    <property type="component" value="Unassembled WGS sequence"/>
</dbReference>
<name>A0ACC0TS59_9AGAM</name>